<dbReference type="RefSeq" id="YP_009284627.1">
    <property type="nucleotide sequence ID" value="NC_031050.1"/>
</dbReference>
<protein>
    <submittedName>
        <fullName evidence="1">Uncharacterized protein</fullName>
    </submittedName>
</protein>
<organism evidence="1 2">
    <name type="scientific">Escherichia phage vB_EcoS_NBD2</name>
    <dbReference type="NCBI Taxonomy" id="1852563"/>
    <lineage>
        <taxon>Viruses</taxon>
        <taxon>Duplodnaviria</taxon>
        <taxon>Heunggongvirae</taxon>
        <taxon>Uroviricota</taxon>
        <taxon>Caudoviricetes</taxon>
        <taxon>Drexlerviridae</taxon>
        <taxon>Vilniusvirus</taxon>
        <taxon>Vilniusvirus NBD2</taxon>
    </lineage>
</organism>
<dbReference type="Proteomes" id="UP000202254">
    <property type="component" value="Segment"/>
</dbReference>
<dbReference type="GeneID" id="29079433"/>
<dbReference type="EMBL" id="KX130668">
    <property type="protein sequence ID" value="ANM45845.1"/>
    <property type="molecule type" value="Genomic_DNA"/>
</dbReference>
<dbReference type="KEGG" id="vg:29079433"/>
<reference evidence="1 2" key="1">
    <citation type="submission" date="2016-04" db="EMBL/GenBank/DDBJ databases">
        <title>Complete Genome of E. coli phage vB_EcoS_NBD2.</title>
        <authorList>
            <person name="Truncaite L."/>
            <person name="Kaliniene L."/>
            <person name="Zajanckauskaite A."/>
            <person name="Meskys R."/>
        </authorList>
    </citation>
    <scope>NUCLEOTIDE SEQUENCE [LARGE SCALE GENOMIC DNA]</scope>
</reference>
<evidence type="ECO:0000313" key="2">
    <source>
        <dbReference type="Proteomes" id="UP000202254"/>
    </source>
</evidence>
<evidence type="ECO:0000313" key="1">
    <source>
        <dbReference type="EMBL" id="ANM45845.1"/>
    </source>
</evidence>
<gene>
    <name evidence="1" type="ORF">NBD2_03</name>
</gene>
<keyword evidence="2" id="KW-1185">Reference proteome</keyword>
<name>A0A192Y9F3_9CAUD</name>
<proteinExistence type="predicted"/>
<accession>A0A192Y9F3</accession>
<sequence>MLSHQRNEATNMQTAKLLAILKRIDDLNAQIFSGSLEGDELTAITNHRNQLALQYMNGLEEVELVKPGERVVSGFAATVLAIHKECGIQLRYAAFMADSCDYTIVGRGAEFMAWIASIKAKYKEAHPGWMYGADTIGNQHHFTSYIVSGAYMVDSTNC</sequence>